<dbReference type="PIRSF" id="PIRSF016184">
    <property type="entry name" value="PhzC_PhzF"/>
    <property type="match status" value="1"/>
</dbReference>
<dbReference type="AlphaFoldDB" id="Q1K0A7"/>
<evidence type="ECO:0000313" key="3">
    <source>
        <dbReference type="EMBL" id="EAT16034.1"/>
    </source>
</evidence>
<evidence type="ECO:0000313" key="4">
    <source>
        <dbReference type="Proteomes" id="UP000005695"/>
    </source>
</evidence>
<accession>Q1K0A7</accession>
<dbReference type="Gene3D" id="3.10.310.10">
    <property type="entry name" value="Diaminopimelate Epimerase, Chain A, domain 1"/>
    <property type="match status" value="2"/>
</dbReference>
<dbReference type="PANTHER" id="PTHR13774:SF32">
    <property type="entry name" value="ANTISENSE-ENHANCING SEQUENCE 1"/>
    <property type="match status" value="1"/>
</dbReference>
<dbReference type="GO" id="GO:0016853">
    <property type="term" value="F:isomerase activity"/>
    <property type="evidence" value="ECO:0007669"/>
    <property type="project" value="TreeGrafter"/>
</dbReference>
<proteinExistence type="inferred from homology"/>
<dbReference type="NCBIfam" id="TIGR00654">
    <property type="entry name" value="PhzF_family"/>
    <property type="match status" value="1"/>
</dbReference>
<protein>
    <submittedName>
        <fullName evidence="3">Phenazine biosynthesis PhzC/PhzF protein</fullName>
    </submittedName>
</protein>
<dbReference type="Proteomes" id="UP000005695">
    <property type="component" value="Unassembled WGS sequence"/>
</dbReference>
<organism evidence="3 4">
    <name type="scientific">Desulfuromonas acetoxidans (strain DSM 684 / 11070)</name>
    <dbReference type="NCBI Taxonomy" id="281689"/>
    <lineage>
        <taxon>Bacteria</taxon>
        <taxon>Pseudomonadati</taxon>
        <taxon>Thermodesulfobacteriota</taxon>
        <taxon>Desulfuromonadia</taxon>
        <taxon>Desulfuromonadales</taxon>
        <taxon>Desulfuromonadaceae</taxon>
        <taxon>Desulfuromonas</taxon>
    </lineage>
</organism>
<feature type="active site" evidence="2">
    <location>
        <position position="72"/>
    </location>
</feature>
<name>Q1K0A7_DESA6</name>
<keyword evidence="4" id="KW-1185">Reference proteome</keyword>
<dbReference type="Pfam" id="PF02567">
    <property type="entry name" value="PhzC-PhzF"/>
    <property type="match status" value="1"/>
</dbReference>
<evidence type="ECO:0000256" key="1">
    <source>
        <dbReference type="ARBA" id="ARBA00008270"/>
    </source>
</evidence>
<dbReference type="InterPro" id="IPR003719">
    <property type="entry name" value="Phenazine_PhzF-like"/>
</dbReference>
<reference evidence="3" key="2">
    <citation type="submission" date="2006-05" db="EMBL/GenBank/DDBJ databases">
        <title>Sequencing of the draft genome and assembly of Desulfuromonas acetoxidans DSM 684.</title>
        <authorList>
            <consortium name="US DOE Joint Genome Institute (JGI-PGF)"/>
            <person name="Copeland A."/>
            <person name="Lucas S."/>
            <person name="Lapidus A."/>
            <person name="Barry K."/>
            <person name="Detter J.C."/>
            <person name="Glavina del Rio T."/>
            <person name="Hammon N."/>
            <person name="Israni S."/>
            <person name="Dalin E."/>
            <person name="Tice H."/>
            <person name="Bruce D."/>
            <person name="Pitluck S."/>
            <person name="Richardson P."/>
        </authorList>
    </citation>
    <scope>NUCLEOTIDE SEQUENCE [LARGE SCALE GENOMIC DNA]</scope>
    <source>
        <strain evidence="3">DSM 684</strain>
    </source>
</reference>
<gene>
    <name evidence="3" type="ORF">Dace_2334</name>
</gene>
<dbReference type="PANTHER" id="PTHR13774">
    <property type="entry name" value="PHENAZINE BIOSYNTHESIS PROTEIN"/>
    <property type="match status" value="1"/>
</dbReference>
<sequence>MIKTANNRFERDALDVRTREKTMSSARSYRYRVVDVFTDQAMEGNALAVFPDASGIDDITMQKIAKELNLSETSFVIPATRTNCSVGVRIFTPSKEMDFAGHPTIGTSFVLLDEGIIPADSEHFVLEEKVGPVPVRVDTGIRPLIWLQTPPISRGITFDRTACSLALGLNTSDLLPVTPQLLSAGNPTVFIALKDRDAVDRAWLDSRGSAALRKDYPEPMCVFVFTPTPDGAYSRMFAPEYGIAEDPATGSSTGPLAAYMMQHGLVACTAGTRLTSEQGTKMGRRSILHVHIHGDRGQEGIEVGGRVVSVAEAIMRF</sequence>
<dbReference type="EMBL" id="AAEW02000007">
    <property type="protein sequence ID" value="EAT16034.1"/>
    <property type="molecule type" value="Genomic_DNA"/>
</dbReference>
<comment type="similarity">
    <text evidence="1">Belongs to the PhzF family.</text>
</comment>
<evidence type="ECO:0000256" key="2">
    <source>
        <dbReference type="PIRSR" id="PIRSR016184-1"/>
    </source>
</evidence>
<reference evidence="3" key="1">
    <citation type="submission" date="2006-05" db="EMBL/GenBank/DDBJ databases">
        <title>Annotation of the draft genome assembly of Desulfuromonas acetoxidans DSM 684.</title>
        <authorList>
            <consortium name="US DOE Joint Genome Institute (JGI-ORNL)"/>
            <person name="Larimer F."/>
            <person name="Land M."/>
            <person name="Hauser L."/>
        </authorList>
    </citation>
    <scope>NUCLEOTIDE SEQUENCE [LARGE SCALE GENOMIC DNA]</scope>
    <source>
        <strain evidence="3">DSM 684</strain>
    </source>
</reference>
<comment type="caution">
    <text evidence="3">The sequence shown here is derived from an EMBL/GenBank/DDBJ whole genome shotgun (WGS) entry which is preliminary data.</text>
</comment>
<dbReference type="GO" id="GO:0005737">
    <property type="term" value="C:cytoplasm"/>
    <property type="evidence" value="ECO:0007669"/>
    <property type="project" value="TreeGrafter"/>
</dbReference>
<dbReference type="SUPFAM" id="SSF54506">
    <property type="entry name" value="Diaminopimelate epimerase-like"/>
    <property type="match status" value="1"/>
</dbReference>